<gene>
    <name evidence="11" type="ORF">A3E46_01805</name>
</gene>
<evidence type="ECO:0000256" key="6">
    <source>
        <dbReference type="NCBIfam" id="TIGR01068"/>
    </source>
</evidence>
<comment type="similarity">
    <text evidence="1 7">Belongs to the thioredoxin family.</text>
</comment>
<evidence type="ECO:0000256" key="8">
    <source>
        <dbReference type="PIRSR" id="PIRSR000077-1"/>
    </source>
</evidence>
<evidence type="ECO:0000256" key="9">
    <source>
        <dbReference type="PIRSR" id="PIRSR000077-4"/>
    </source>
</evidence>
<dbReference type="PROSITE" id="PS51352">
    <property type="entry name" value="THIOREDOXIN_2"/>
    <property type="match status" value="1"/>
</dbReference>
<proteinExistence type="inferred from homology"/>
<evidence type="ECO:0000256" key="1">
    <source>
        <dbReference type="ARBA" id="ARBA00008987"/>
    </source>
</evidence>
<dbReference type="GO" id="GO:0015035">
    <property type="term" value="F:protein-disulfide reductase activity"/>
    <property type="evidence" value="ECO:0007669"/>
    <property type="project" value="UniProtKB-UniRule"/>
</dbReference>
<evidence type="ECO:0000256" key="3">
    <source>
        <dbReference type="ARBA" id="ARBA00022982"/>
    </source>
</evidence>
<dbReference type="InterPro" id="IPR036249">
    <property type="entry name" value="Thioredoxin-like_sf"/>
</dbReference>
<dbReference type="PANTHER" id="PTHR45663">
    <property type="entry name" value="GEO12009P1"/>
    <property type="match status" value="1"/>
</dbReference>
<dbReference type="PRINTS" id="PR00421">
    <property type="entry name" value="THIOREDOXIN"/>
</dbReference>
<accession>A0A1F8AXQ9</accession>
<evidence type="ECO:0000256" key="7">
    <source>
        <dbReference type="PIRNR" id="PIRNR000077"/>
    </source>
</evidence>
<dbReference type="AlphaFoldDB" id="A0A1F8AXQ9"/>
<reference evidence="11 12" key="1">
    <citation type="journal article" date="2016" name="Nat. Commun.">
        <title>Thousands of microbial genomes shed light on interconnected biogeochemical processes in an aquifer system.</title>
        <authorList>
            <person name="Anantharaman K."/>
            <person name="Brown C.T."/>
            <person name="Hug L.A."/>
            <person name="Sharon I."/>
            <person name="Castelle C.J."/>
            <person name="Probst A.J."/>
            <person name="Thomas B.C."/>
            <person name="Singh A."/>
            <person name="Wilkins M.J."/>
            <person name="Karaoz U."/>
            <person name="Brodie E.L."/>
            <person name="Williams K.H."/>
            <person name="Hubbard S.S."/>
            <person name="Banfield J.F."/>
        </authorList>
    </citation>
    <scope>NUCLEOTIDE SEQUENCE [LARGE SCALE GENOMIC DNA]</scope>
</reference>
<keyword evidence="2" id="KW-0813">Transport</keyword>
<evidence type="ECO:0000256" key="5">
    <source>
        <dbReference type="ARBA" id="ARBA00023284"/>
    </source>
</evidence>
<organism evidence="11 12">
    <name type="scientific">Candidatus Woesebacteria bacterium RIFCSPHIGHO2_12_FULL_46_16</name>
    <dbReference type="NCBI Taxonomy" id="1802513"/>
    <lineage>
        <taxon>Bacteria</taxon>
        <taxon>Candidatus Woeseibacteriota</taxon>
    </lineage>
</organism>
<feature type="site" description="Deprotonates C-terminal active site Cys" evidence="8">
    <location>
        <position position="25"/>
    </location>
</feature>
<keyword evidence="5 9" id="KW-0676">Redox-active center</keyword>
<evidence type="ECO:0000313" key="12">
    <source>
        <dbReference type="Proteomes" id="UP000178313"/>
    </source>
</evidence>
<keyword evidence="3" id="KW-0249">Electron transport</keyword>
<evidence type="ECO:0000313" key="11">
    <source>
        <dbReference type="EMBL" id="OGM56521.1"/>
    </source>
</evidence>
<comment type="caution">
    <text evidence="11">The sequence shown here is derived from an EMBL/GenBank/DDBJ whole genome shotgun (WGS) entry which is preliminary data.</text>
</comment>
<evidence type="ECO:0000256" key="4">
    <source>
        <dbReference type="ARBA" id="ARBA00023157"/>
    </source>
</evidence>
<feature type="domain" description="Thioredoxin" evidence="10">
    <location>
        <begin position="1"/>
        <end position="106"/>
    </location>
</feature>
<dbReference type="FunFam" id="3.40.30.10:FF:000001">
    <property type="entry name" value="Thioredoxin"/>
    <property type="match status" value="1"/>
</dbReference>
<protein>
    <recommendedName>
        <fullName evidence="6 7">Thioredoxin</fullName>
    </recommendedName>
</protein>
<sequence>MTTWAVTDNDFEEKIIKSNLPVLVDFWASWCGPCKMAEPVLDELSQTYKGKIEIAKLNVDENPTTTGKLGVMSIPTTVLFKGGKEFGRQVGFAGKQAFEDLMKKGL</sequence>
<dbReference type="Pfam" id="PF00085">
    <property type="entry name" value="Thioredoxin"/>
    <property type="match status" value="1"/>
</dbReference>
<evidence type="ECO:0000256" key="2">
    <source>
        <dbReference type="ARBA" id="ARBA00022448"/>
    </source>
</evidence>
<dbReference type="Gene3D" id="3.40.30.10">
    <property type="entry name" value="Glutaredoxin"/>
    <property type="match status" value="1"/>
</dbReference>
<dbReference type="NCBIfam" id="TIGR01068">
    <property type="entry name" value="thioredoxin"/>
    <property type="match status" value="1"/>
</dbReference>
<feature type="site" description="Contributes to redox potential value" evidence="8">
    <location>
        <position position="32"/>
    </location>
</feature>
<dbReference type="InterPro" id="IPR013766">
    <property type="entry name" value="Thioredoxin_domain"/>
</dbReference>
<dbReference type="EMBL" id="MGGZ01000030">
    <property type="protein sequence ID" value="OGM56521.1"/>
    <property type="molecule type" value="Genomic_DNA"/>
</dbReference>
<feature type="site" description="Contributes to redox potential value" evidence="8">
    <location>
        <position position="33"/>
    </location>
</feature>
<dbReference type="CDD" id="cd02947">
    <property type="entry name" value="TRX_family"/>
    <property type="match status" value="1"/>
</dbReference>
<dbReference type="InterPro" id="IPR005746">
    <property type="entry name" value="Thioredoxin"/>
</dbReference>
<dbReference type="Proteomes" id="UP000178313">
    <property type="component" value="Unassembled WGS sequence"/>
</dbReference>
<dbReference type="PIRSF" id="PIRSF000077">
    <property type="entry name" value="Thioredoxin"/>
    <property type="match status" value="1"/>
</dbReference>
<dbReference type="SUPFAM" id="SSF52833">
    <property type="entry name" value="Thioredoxin-like"/>
    <property type="match status" value="1"/>
</dbReference>
<feature type="disulfide bond" description="Redox-active" evidence="9">
    <location>
        <begin position="31"/>
        <end position="34"/>
    </location>
</feature>
<dbReference type="PANTHER" id="PTHR45663:SF11">
    <property type="entry name" value="GEO12009P1"/>
    <property type="match status" value="1"/>
</dbReference>
<feature type="active site" description="Nucleophile" evidence="8">
    <location>
        <position position="31"/>
    </location>
</feature>
<dbReference type="GO" id="GO:0005737">
    <property type="term" value="C:cytoplasm"/>
    <property type="evidence" value="ECO:0007669"/>
    <property type="project" value="TreeGrafter"/>
</dbReference>
<name>A0A1F8AXQ9_9BACT</name>
<keyword evidence="4 9" id="KW-1015">Disulfide bond</keyword>
<dbReference type="STRING" id="1802513.A3E46_01805"/>
<evidence type="ECO:0000259" key="10">
    <source>
        <dbReference type="PROSITE" id="PS51352"/>
    </source>
</evidence>
<feature type="active site" description="Nucleophile" evidence="8">
    <location>
        <position position="34"/>
    </location>
</feature>